<name>A0ABV3B0P1_9ACTN</name>
<organism evidence="3 4">
    <name type="scientific">Streptomyces neyagawaensis</name>
    <dbReference type="NCBI Taxonomy" id="42238"/>
    <lineage>
        <taxon>Bacteria</taxon>
        <taxon>Bacillati</taxon>
        <taxon>Actinomycetota</taxon>
        <taxon>Actinomycetes</taxon>
        <taxon>Kitasatosporales</taxon>
        <taxon>Streptomycetaceae</taxon>
        <taxon>Streptomyces</taxon>
    </lineage>
</organism>
<keyword evidence="3" id="KW-0808">Transferase</keyword>
<gene>
    <name evidence="3" type="ORF">ABZ931_18615</name>
</gene>
<keyword evidence="3" id="KW-0548">Nucleotidyltransferase</keyword>
<dbReference type="GO" id="GO:0016779">
    <property type="term" value="F:nucleotidyltransferase activity"/>
    <property type="evidence" value="ECO:0007669"/>
    <property type="project" value="UniProtKB-KW"/>
</dbReference>
<dbReference type="PANTHER" id="PTHR43267:SF1">
    <property type="entry name" value="TRNA THREONYLCARBAMOYLADENOSINE DEHYDRATASE"/>
    <property type="match status" value="1"/>
</dbReference>
<accession>A0ABV3B0P1</accession>
<evidence type="ECO:0000313" key="4">
    <source>
        <dbReference type="Proteomes" id="UP001551189"/>
    </source>
</evidence>
<evidence type="ECO:0000313" key="3">
    <source>
        <dbReference type="EMBL" id="MEU6803008.1"/>
    </source>
</evidence>
<dbReference type="PANTHER" id="PTHR43267">
    <property type="entry name" value="TRNA THREONYLCARBAMOYLADENOSINE DEHYDRATASE"/>
    <property type="match status" value="1"/>
</dbReference>
<dbReference type="InterPro" id="IPR045886">
    <property type="entry name" value="ThiF/MoeB/HesA"/>
</dbReference>
<evidence type="ECO:0000256" key="1">
    <source>
        <dbReference type="SAM" id="MobiDB-lite"/>
    </source>
</evidence>
<feature type="region of interest" description="Disordered" evidence="1">
    <location>
        <begin position="289"/>
        <end position="309"/>
    </location>
</feature>
<evidence type="ECO:0000259" key="2">
    <source>
        <dbReference type="Pfam" id="PF00899"/>
    </source>
</evidence>
<dbReference type="InterPro" id="IPR000594">
    <property type="entry name" value="ThiF_NAD_FAD-bd"/>
</dbReference>
<dbReference type="EMBL" id="JBEYXT010000078">
    <property type="protein sequence ID" value="MEU6803008.1"/>
    <property type="molecule type" value="Genomic_DNA"/>
</dbReference>
<dbReference type="Gene3D" id="3.40.109.10">
    <property type="entry name" value="NADH Oxidase"/>
    <property type="match status" value="1"/>
</dbReference>
<dbReference type="SUPFAM" id="SSF55469">
    <property type="entry name" value="FMN-dependent nitroreductase-like"/>
    <property type="match status" value="2"/>
</dbReference>
<protein>
    <submittedName>
        <fullName evidence="3">ThiF family adenylyltransferase</fullName>
    </submittedName>
</protein>
<sequence>MATDTPRADIDRVAAGAEAVSRNTGIISDREQAALRAATVLVAGCGGGGGVVEPLARLGVLRFRLADPDVFDVSNLNRQACVQADLGRSKPAAIADRIRALTPSADVTVYPQGLTLENLDEALDGVHIVFDAIDPTMSSWVKYQLHERAARLGIPVLAGMDFGGKPTLYVFDYRRNPVPFYGRASAEAHRENRLWESMQWVGSTQVPSDFLAVQTDRRVNGGAWPQIGYCVLGLATLTARTVVDVLMNRRTRHVVTVDVHAAVMTRPAALLHRARLPVEIVRSRRALRAASRRDPLRPSAAPQPPRPLPERLASVLKGARLAPSAFNAQPWAFELLDDRTVRLAHDPRRWPTAVQDPLGWAESLGCALGSMAYLAHGEWEASTASDQPADEDGTPAFVGRFHCDRLRDDVLVRQGALGLRSTHREGLLRTPLDTATAKRIELLGAERNLALETVTGPSALARLARTEFDSAMAADPASDAQLRAWLRERARNDSDRRSFGEPRDLLGHSGATGVLARAVDSEAVPRALVRRLASATAGVRARRLRDCGAVLVLRGPRRTVADRLEAGATLMRIWLALTEAGYAAQPLGGEFGRPAAGLGPDGDNEVLAVLRTGRATTTPLHQAARCRIEDSVRWAR</sequence>
<dbReference type="Gene3D" id="3.40.50.720">
    <property type="entry name" value="NAD(P)-binding Rossmann-like Domain"/>
    <property type="match status" value="1"/>
</dbReference>
<dbReference type="RefSeq" id="WP_359696745.1">
    <property type="nucleotide sequence ID" value="NZ_JBEYXT010000078.1"/>
</dbReference>
<feature type="domain" description="THIF-type NAD/FAD binding fold" evidence="2">
    <location>
        <begin position="21"/>
        <end position="183"/>
    </location>
</feature>
<dbReference type="Proteomes" id="UP001551189">
    <property type="component" value="Unassembled WGS sequence"/>
</dbReference>
<dbReference type="InterPro" id="IPR035985">
    <property type="entry name" value="Ubiquitin-activating_enz"/>
</dbReference>
<dbReference type="InterPro" id="IPR000415">
    <property type="entry name" value="Nitroreductase-like"/>
</dbReference>
<proteinExistence type="predicted"/>
<keyword evidence="4" id="KW-1185">Reference proteome</keyword>
<dbReference type="CDD" id="cd01483">
    <property type="entry name" value="E1_enzyme_family"/>
    <property type="match status" value="1"/>
</dbReference>
<comment type="caution">
    <text evidence="3">The sequence shown here is derived from an EMBL/GenBank/DDBJ whole genome shotgun (WGS) entry which is preliminary data.</text>
</comment>
<reference evidence="3 4" key="1">
    <citation type="submission" date="2024-06" db="EMBL/GenBank/DDBJ databases">
        <title>The Natural Products Discovery Center: Release of the First 8490 Sequenced Strains for Exploring Actinobacteria Biosynthetic Diversity.</title>
        <authorList>
            <person name="Kalkreuter E."/>
            <person name="Kautsar S.A."/>
            <person name="Yang D."/>
            <person name="Bader C.D."/>
            <person name="Teijaro C.N."/>
            <person name="Fluegel L."/>
            <person name="Davis C.M."/>
            <person name="Simpson J.R."/>
            <person name="Lauterbach L."/>
            <person name="Steele A.D."/>
            <person name="Gui C."/>
            <person name="Meng S."/>
            <person name="Li G."/>
            <person name="Viehrig K."/>
            <person name="Ye F."/>
            <person name="Su P."/>
            <person name="Kiefer A.F."/>
            <person name="Nichols A."/>
            <person name="Cepeda A.J."/>
            <person name="Yan W."/>
            <person name="Fan B."/>
            <person name="Jiang Y."/>
            <person name="Adhikari A."/>
            <person name="Zheng C.-J."/>
            <person name="Schuster L."/>
            <person name="Cowan T.M."/>
            <person name="Smanski M.J."/>
            <person name="Chevrette M.G."/>
            <person name="De Carvalho L.P.S."/>
            <person name="Shen B."/>
        </authorList>
    </citation>
    <scope>NUCLEOTIDE SEQUENCE [LARGE SCALE GENOMIC DNA]</scope>
    <source>
        <strain evidence="3 4">NPDC046851</strain>
    </source>
</reference>
<dbReference type="Pfam" id="PF00899">
    <property type="entry name" value="ThiF"/>
    <property type="match status" value="1"/>
</dbReference>
<dbReference type="Gene3D" id="3.40.109.30">
    <property type="entry name" value="putative nitroreductase (tm1586), domain 2"/>
    <property type="match status" value="1"/>
</dbReference>
<dbReference type="SUPFAM" id="SSF69572">
    <property type="entry name" value="Activating enzymes of the ubiquitin-like proteins"/>
    <property type="match status" value="1"/>
</dbReference>